<name>A0ABS7K4N7_9BACI</name>
<comment type="caution">
    <text evidence="3">The sequence shown here is derived from an EMBL/GenBank/DDBJ whole genome shotgun (WGS) entry which is preliminary data.</text>
</comment>
<dbReference type="InterPro" id="IPR043148">
    <property type="entry name" value="TagF_C"/>
</dbReference>
<dbReference type="InterPro" id="IPR007554">
    <property type="entry name" value="Glycerophosphate_synth"/>
</dbReference>
<accession>A0ABS7K4N7</accession>
<proteinExistence type="inferred from homology"/>
<dbReference type="PANTHER" id="PTHR22916">
    <property type="entry name" value="GLYCOSYLTRANSFERASE"/>
    <property type="match status" value="1"/>
</dbReference>
<sequence length="885" mass="106084">MEYKFKFTVIMPIYNVDEYLEESILSVINQDIGFSDIQLILVNDGSADSSEDICLKYSEKYPENITYLKQKNSGVSAARNFGMKYIKGKYVNFLDPDDLWPVDTFTKVYDKFEKWNDKVDVIAARIKLFGAQNGYHMLDYKFKKDRVVDIFEDYDFIQLSCPTTFIKEEALRNSEFDTRLKFAEDSKFLTPIILDKQKYGVMGSVTYLYRKREDNSSALQISGESKRWYFDTPEYALKYALEYSIEKFGRVIPYVQFYIMYDLQWRIKGQVSNQLTEEEVKKYKNTIVELLKYIDDDIIMEQRHLWREHKVWALCLKYGRDIRKEFQYKKGIFSFNNIEIDKITNKNKLVIEILEVNKNMLLIEGYSNFLLPEDDYQIYFETNNGDVINVEKVKRNKTSIAFNEAFYNINGFRVEIPLKKVKNVKVMIKYRQHDKAIRLDFGKFSKISKLANAYYTKGNILIKHHKNRLVIQKRTMKSHLKNELKFQKILFEKKEYNIMFYRLMYMLVKYFQNLFGNKKEIWLLSDRITVANDNAEHMFKYIASQKNNNIKAYFVISKDSPDFKRMKKFGDVIDYDSFKYKLYFLLCSKLISSHADEFVINAFGNKKKYVKDLYKYKFVFLQHGITKEDISGWLNKYSKDIKLFVTAGKEEYKSILNYDFFYNEDVVKLTGFPRYDNLLSESSGQNKTILIIPTWRKYLAGPLDEKKQRTYSSQFKESEYFKFYNSLINDPKLLKVMEKYNYKGKFCLHPAISIQIDDFQDNEWIKLERKPVDYQEEFKKNSMMVTDYSSVFFDFAYLKKPIIYNHFDEQEFYQSHLYQEGYFSYERDGFGPVYYDYESTLNGIINLIEKGCIMEDKYIKRVSNFYYKFDTDNRKRVYEEILNLQ</sequence>
<dbReference type="PANTHER" id="PTHR22916:SF3">
    <property type="entry name" value="UDP-GLCNAC:BETAGAL BETA-1,3-N-ACETYLGLUCOSAMINYLTRANSFERASE-LIKE PROTEIN 1"/>
    <property type="match status" value="1"/>
</dbReference>
<keyword evidence="4" id="KW-1185">Reference proteome</keyword>
<evidence type="ECO:0000313" key="3">
    <source>
        <dbReference type="EMBL" id="MBY0097111.1"/>
    </source>
</evidence>
<evidence type="ECO:0000256" key="1">
    <source>
        <dbReference type="ARBA" id="ARBA00006739"/>
    </source>
</evidence>
<dbReference type="InterPro" id="IPR001173">
    <property type="entry name" value="Glyco_trans_2-like"/>
</dbReference>
<dbReference type="Proteomes" id="UP000769780">
    <property type="component" value="Unassembled WGS sequence"/>
</dbReference>
<dbReference type="RefSeq" id="WP_221873322.1">
    <property type="nucleotide sequence ID" value="NZ_JACWFH010000009.1"/>
</dbReference>
<dbReference type="InterPro" id="IPR029044">
    <property type="entry name" value="Nucleotide-diphossugar_trans"/>
</dbReference>
<dbReference type="SUPFAM" id="SSF53448">
    <property type="entry name" value="Nucleotide-diphospho-sugar transferases"/>
    <property type="match status" value="1"/>
</dbReference>
<comment type="similarity">
    <text evidence="1">Belongs to the glycosyltransferase 2 family.</text>
</comment>
<organism evidence="3 4">
    <name type="scientific">Mesobacillus maritimus</name>
    <dbReference type="NCBI Taxonomy" id="1643336"/>
    <lineage>
        <taxon>Bacteria</taxon>
        <taxon>Bacillati</taxon>
        <taxon>Bacillota</taxon>
        <taxon>Bacilli</taxon>
        <taxon>Bacillales</taxon>
        <taxon>Bacillaceae</taxon>
        <taxon>Mesobacillus</taxon>
    </lineage>
</organism>
<gene>
    <name evidence="3" type="ORF">H0185_09840</name>
</gene>
<evidence type="ECO:0000313" key="4">
    <source>
        <dbReference type="Proteomes" id="UP000769780"/>
    </source>
</evidence>
<dbReference type="Gene3D" id="3.40.50.12580">
    <property type="match status" value="1"/>
</dbReference>
<dbReference type="Pfam" id="PF04464">
    <property type="entry name" value="Glyphos_transf"/>
    <property type="match status" value="1"/>
</dbReference>
<evidence type="ECO:0000259" key="2">
    <source>
        <dbReference type="Pfam" id="PF00535"/>
    </source>
</evidence>
<dbReference type="CDD" id="cd00761">
    <property type="entry name" value="Glyco_tranf_GTA_type"/>
    <property type="match status" value="1"/>
</dbReference>
<feature type="domain" description="Glycosyltransferase 2-like" evidence="2">
    <location>
        <begin position="8"/>
        <end position="138"/>
    </location>
</feature>
<dbReference type="Gene3D" id="3.90.550.10">
    <property type="entry name" value="Spore Coat Polysaccharide Biosynthesis Protein SpsA, Chain A"/>
    <property type="match status" value="1"/>
</dbReference>
<protein>
    <submittedName>
        <fullName evidence="3">CDP-glycerol glycerophosphotransferase family protein</fullName>
    </submittedName>
</protein>
<reference evidence="3 4" key="1">
    <citation type="submission" date="2020-07" db="EMBL/GenBank/DDBJ databases">
        <title>Fungal Genomes of the International Space Station.</title>
        <authorList>
            <person name="Seuylemezian A."/>
            <person name="Singh N.K."/>
            <person name="Wood J."/>
            <person name="Venkateswaran K."/>
        </authorList>
    </citation>
    <scope>NUCLEOTIDE SEQUENCE [LARGE SCALE GENOMIC DNA]</scope>
    <source>
        <strain evidence="3 4">PL-B2</strain>
    </source>
</reference>
<dbReference type="EMBL" id="JACWFH010000009">
    <property type="protein sequence ID" value="MBY0097111.1"/>
    <property type="molecule type" value="Genomic_DNA"/>
</dbReference>
<dbReference type="Pfam" id="PF00535">
    <property type="entry name" value="Glycos_transf_2"/>
    <property type="match status" value="1"/>
</dbReference>